<feature type="region of interest" description="Disordered" evidence="1">
    <location>
        <begin position="142"/>
        <end position="168"/>
    </location>
</feature>
<evidence type="ECO:0000256" key="1">
    <source>
        <dbReference type="SAM" id="MobiDB-lite"/>
    </source>
</evidence>
<protein>
    <submittedName>
        <fullName evidence="3">Sugar phosphate isomerase/epimerase family protein</fullName>
    </submittedName>
</protein>
<evidence type="ECO:0000259" key="2">
    <source>
        <dbReference type="Pfam" id="PF01261"/>
    </source>
</evidence>
<keyword evidence="4" id="KW-1185">Reference proteome</keyword>
<dbReference type="InterPro" id="IPR013022">
    <property type="entry name" value="Xyl_isomerase-like_TIM-brl"/>
</dbReference>
<comment type="caution">
    <text evidence="3">The sequence shown here is derived from an EMBL/GenBank/DDBJ whole genome shotgun (WGS) entry which is preliminary data.</text>
</comment>
<name>A0ABU9DFF3_9BACL</name>
<dbReference type="RefSeq" id="WP_341414635.1">
    <property type="nucleotide sequence ID" value="NZ_JBBPCC010000003.1"/>
</dbReference>
<accession>A0ABU9DFF3</accession>
<dbReference type="SUPFAM" id="SSF51658">
    <property type="entry name" value="Xylose isomerase-like"/>
    <property type="match status" value="1"/>
</dbReference>
<dbReference type="PANTHER" id="PTHR12110:SF21">
    <property type="entry name" value="XYLOSE ISOMERASE-LIKE TIM BARREL DOMAIN-CONTAINING PROTEIN"/>
    <property type="match status" value="1"/>
</dbReference>
<dbReference type="InterPro" id="IPR036237">
    <property type="entry name" value="Xyl_isomerase-like_sf"/>
</dbReference>
<sequence>MSMRTDCAVSTYALLELSLEEAVIRLIGEGWKAIEIMGEGPHQELLDWPEDRIAWLKRLGEEHGISWTVHAPITGCNPAASDGVARLEAERIVLRSLHIAEELGCSYIVLHPGELEPIPQEAETAAGRGWSLAEHGTWEWKASRTDQEEAIDPELDGEEPSEQNEGPRVALGLEESKEEVYAGRSLEAAAHRVAVFLRHIVKETHGSRVRIALENVPPYPNLVGVDTVFLERVLLLTDSPRVKIVFDAGHAHLTGEGNCLRSLERVLPDLEAVHLSDNYGQNDDHLALGTGTVPLEACVAMIIRSGFQGTWVLEMRNTADAHASAAWMERRRGISPFMAALQADSDARIPEGLS</sequence>
<dbReference type="Gene3D" id="3.20.20.150">
    <property type="entry name" value="Divalent-metal-dependent TIM barrel enzymes"/>
    <property type="match status" value="1"/>
</dbReference>
<evidence type="ECO:0000313" key="4">
    <source>
        <dbReference type="Proteomes" id="UP001469365"/>
    </source>
</evidence>
<dbReference type="GO" id="GO:0016853">
    <property type="term" value="F:isomerase activity"/>
    <property type="evidence" value="ECO:0007669"/>
    <property type="project" value="UniProtKB-KW"/>
</dbReference>
<keyword evidence="3" id="KW-0413">Isomerase</keyword>
<reference evidence="3 4" key="1">
    <citation type="submission" date="2024-04" db="EMBL/GenBank/DDBJ databases">
        <title>draft genome sequnece of Paenibacillus filicis.</title>
        <authorList>
            <person name="Kim D.-U."/>
        </authorList>
    </citation>
    <scope>NUCLEOTIDE SEQUENCE [LARGE SCALE GENOMIC DNA]</scope>
    <source>
        <strain evidence="3 4">KACC14197</strain>
    </source>
</reference>
<dbReference type="PANTHER" id="PTHR12110">
    <property type="entry name" value="HYDROXYPYRUVATE ISOMERASE"/>
    <property type="match status" value="1"/>
</dbReference>
<dbReference type="InterPro" id="IPR050312">
    <property type="entry name" value="IolE/XylAMocC-like"/>
</dbReference>
<evidence type="ECO:0000313" key="3">
    <source>
        <dbReference type="EMBL" id="MEK8127571.1"/>
    </source>
</evidence>
<feature type="domain" description="Xylose isomerase-like TIM barrel" evidence="2">
    <location>
        <begin position="30"/>
        <end position="121"/>
    </location>
</feature>
<dbReference type="Proteomes" id="UP001469365">
    <property type="component" value="Unassembled WGS sequence"/>
</dbReference>
<feature type="domain" description="Xylose isomerase-like TIM barrel" evidence="2">
    <location>
        <begin position="182"/>
        <end position="329"/>
    </location>
</feature>
<dbReference type="Pfam" id="PF01261">
    <property type="entry name" value="AP_endonuc_2"/>
    <property type="match status" value="2"/>
</dbReference>
<dbReference type="EMBL" id="JBBPCC010000003">
    <property type="protein sequence ID" value="MEK8127571.1"/>
    <property type="molecule type" value="Genomic_DNA"/>
</dbReference>
<proteinExistence type="predicted"/>
<gene>
    <name evidence="3" type="ORF">WMW72_06540</name>
</gene>
<organism evidence="3 4">
    <name type="scientific">Paenibacillus filicis</name>
    <dbReference type="NCBI Taxonomy" id="669464"/>
    <lineage>
        <taxon>Bacteria</taxon>
        <taxon>Bacillati</taxon>
        <taxon>Bacillota</taxon>
        <taxon>Bacilli</taxon>
        <taxon>Bacillales</taxon>
        <taxon>Paenibacillaceae</taxon>
        <taxon>Paenibacillus</taxon>
    </lineage>
</organism>
<feature type="compositionally biased region" description="Acidic residues" evidence="1">
    <location>
        <begin position="148"/>
        <end position="162"/>
    </location>
</feature>